<dbReference type="Proteomes" id="UP000257144">
    <property type="component" value="Unassembled WGS sequence"/>
</dbReference>
<comment type="caution">
    <text evidence="3">The sequence shown here is derived from an EMBL/GenBank/DDBJ whole genome shotgun (WGS) entry which is preliminary data.</text>
</comment>
<accession>A0A3D8GRZ8</accession>
<keyword evidence="4" id="KW-1185">Reference proteome</keyword>
<dbReference type="InterPro" id="IPR036514">
    <property type="entry name" value="SGNH_hydro_sf"/>
</dbReference>
<dbReference type="InterPro" id="IPR013830">
    <property type="entry name" value="SGNH_hydro"/>
</dbReference>
<dbReference type="PANTHER" id="PTHR30383:SF5">
    <property type="entry name" value="SGNH HYDROLASE-TYPE ESTERASE DOMAIN-CONTAINING PROTEIN"/>
    <property type="match status" value="1"/>
</dbReference>
<dbReference type="InterPro" id="IPR051532">
    <property type="entry name" value="Ester_Hydrolysis_Enzymes"/>
</dbReference>
<dbReference type="RefSeq" id="WP_115451685.1">
    <property type="nucleotide sequence ID" value="NZ_QNQT01000003.1"/>
</dbReference>
<dbReference type="Pfam" id="PF13472">
    <property type="entry name" value="Lipase_GDSL_2"/>
    <property type="match status" value="1"/>
</dbReference>
<keyword evidence="1" id="KW-0812">Transmembrane</keyword>
<evidence type="ECO:0000313" key="3">
    <source>
        <dbReference type="EMBL" id="RDU36856.1"/>
    </source>
</evidence>
<dbReference type="SUPFAM" id="SSF52266">
    <property type="entry name" value="SGNH hydrolase"/>
    <property type="match status" value="1"/>
</dbReference>
<dbReference type="GO" id="GO:0004622">
    <property type="term" value="F:phosphatidylcholine lysophospholipase activity"/>
    <property type="evidence" value="ECO:0007669"/>
    <property type="project" value="TreeGrafter"/>
</dbReference>
<name>A0A3D8GRZ8_9BACI</name>
<evidence type="ECO:0000256" key="1">
    <source>
        <dbReference type="SAM" id="Phobius"/>
    </source>
</evidence>
<organism evidence="3 4">
    <name type="scientific">Neobacillus piezotolerans</name>
    <dbReference type="NCBI Taxonomy" id="2259171"/>
    <lineage>
        <taxon>Bacteria</taxon>
        <taxon>Bacillati</taxon>
        <taxon>Bacillota</taxon>
        <taxon>Bacilli</taxon>
        <taxon>Bacillales</taxon>
        <taxon>Bacillaceae</taxon>
        <taxon>Neobacillus</taxon>
    </lineage>
</organism>
<dbReference type="Gene3D" id="3.40.50.1110">
    <property type="entry name" value="SGNH hydrolase"/>
    <property type="match status" value="1"/>
</dbReference>
<evidence type="ECO:0000259" key="2">
    <source>
        <dbReference type="Pfam" id="PF13472"/>
    </source>
</evidence>
<proteinExistence type="predicted"/>
<evidence type="ECO:0000313" key="4">
    <source>
        <dbReference type="Proteomes" id="UP000257144"/>
    </source>
</evidence>
<sequence length="285" mass="31606">MSQLREENYGRGASPIAKYILLVAVIIVGSIAGWLYYPQYQISQLKKQSLEASVEESSPTYIDYYSTYPKKTLYHLALGDSIIRGVGAGQGENLVSKFSEEFGRLTNKEVDFRNEGISGMTSGELRQLVDSRKYDEEIKRANIITVNIGGNDVLKAAKKTDFQSAFKAFDSIQESFTQNLADIAARITEINPKATIVFLELYNPLNPDAAYYGMADKLLPKWNLNIYRTAKGIPTAIVVETSKVINGKNLQNLSPDGVHPNSLGYQAIASQIIFQLRTSMKKAAV</sequence>
<dbReference type="EMBL" id="QNQT01000003">
    <property type="protein sequence ID" value="RDU36856.1"/>
    <property type="molecule type" value="Genomic_DNA"/>
</dbReference>
<reference evidence="3 4" key="1">
    <citation type="submission" date="2018-07" db="EMBL/GenBank/DDBJ databases">
        <title>Bacillus sp. YLB-04 draft genome sequence.</title>
        <authorList>
            <person name="Yu L."/>
            <person name="Tang X."/>
        </authorList>
    </citation>
    <scope>NUCLEOTIDE SEQUENCE [LARGE SCALE GENOMIC DNA]</scope>
    <source>
        <strain evidence="3 4">YLB-04</strain>
    </source>
</reference>
<feature type="transmembrane region" description="Helical" evidence="1">
    <location>
        <begin position="16"/>
        <end position="37"/>
    </location>
</feature>
<dbReference type="PANTHER" id="PTHR30383">
    <property type="entry name" value="THIOESTERASE 1/PROTEASE 1/LYSOPHOSPHOLIPASE L1"/>
    <property type="match status" value="1"/>
</dbReference>
<keyword evidence="1" id="KW-0472">Membrane</keyword>
<feature type="domain" description="SGNH hydrolase-type esterase" evidence="2">
    <location>
        <begin position="77"/>
        <end position="267"/>
    </location>
</feature>
<gene>
    <name evidence="3" type="ORF">DRW41_09120</name>
</gene>
<dbReference type="AlphaFoldDB" id="A0A3D8GRZ8"/>
<protein>
    <recommendedName>
        <fullName evidence="2">SGNH hydrolase-type esterase domain-containing protein</fullName>
    </recommendedName>
</protein>
<keyword evidence="1" id="KW-1133">Transmembrane helix</keyword>
<dbReference type="OrthoDB" id="26855at2"/>